<dbReference type="OrthoDB" id="10065209at2759"/>
<dbReference type="EMBL" id="JAIZAY010000012">
    <property type="protein sequence ID" value="KAJ8031755.1"/>
    <property type="molecule type" value="Genomic_DNA"/>
</dbReference>
<protein>
    <submittedName>
        <fullName evidence="2">Uncharacterized protein</fullName>
    </submittedName>
</protein>
<dbReference type="GO" id="GO:0004190">
    <property type="term" value="F:aspartic-type endopeptidase activity"/>
    <property type="evidence" value="ECO:0007669"/>
    <property type="project" value="InterPro"/>
</dbReference>
<dbReference type="InterPro" id="IPR001969">
    <property type="entry name" value="Aspartic_peptidase_AS"/>
</dbReference>
<gene>
    <name evidence="2" type="ORF">HOLleu_25059</name>
</gene>
<organism evidence="2 3">
    <name type="scientific">Holothuria leucospilota</name>
    <name type="common">Black long sea cucumber</name>
    <name type="synonym">Mertensiothuria leucospilota</name>
    <dbReference type="NCBI Taxonomy" id="206669"/>
    <lineage>
        <taxon>Eukaryota</taxon>
        <taxon>Metazoa</taxon>
        <taxon>Echinodermata</taxon>
        <taxon>Eleutherozoa</taxon>
        <taxon>Echinozoa</taxon>
        <taxon>Holothuroidea</taxon>
        <taxon>Aspidochirotacea</taxon>
        <taxon>Aspidochirotida</taxon>
        <taxon>Holothuriidae</taxon>
        <taxon>Holothuria</taxon>
    </lineage>
</organism>
<feature type="compositionally biased region" description="Polar residues" evidence="1">
    <location>
        <begin position="105"/>
        <end position="119"/>
    </location>
</feature>
<evidence type="ECO:0000313" key="3">
    <source>
        <dbReference type="Proteomes" id="UP001152320"/>
    </source>
</evidence>
<keyword evidence="3" id="KW-1185">Reference proteome</keyword>
<dbReference type="PROSITE" id="PS00141">
    <property type="entry name" value="ASP_PROTEASE"/>
    <property type="match status" value="1"/>
</dbReference>
<proteinExistence type="predicted"/>
<comment type="caution">
    <text evidence="2">The sequence shown here is derived from an EMBL/GenBank/DDBJ whole genome shotgun (WGS) entry which is preliminary data.</text>
</comment>
<dbReference type="GO" id="GO:0006508">
    <property type="term" value="P:proteolysis"/>
    <property type="evidence" value="ECO:0007669"/>
    <property type="project" value="InterPro"/>
</dbReference>
<sequence length="309" mass="32797">MTSFDVMLRAGGWTGESLAVATVQLQTDQVDINAFSQFFHKATGSMVYHKGQARVREAQVSSLAEGNVAESVLKELTALREEVVVLRKVASEVDELRQMVKSAGTPKQRTPLSQVSASLPTDGEDVVSEPIVSDVISSSPTAEIAIAGIKLGCVLDTGAETSLIPSSVDHSRMKTELGPLGNLEFTLKLRGVSGVDVPIEGFLKGDSSNLEITEGCVIVDNGHAIIMAANQSPKPVYIPPSSTVATAVEVQFNDEVMLDATGDILEVSVRKVLVDTTGEDPASGQPTEEAGPLKYFISQVAPRSNYQLV</sequence>
<dbReference type="AlphaFoldDB" id="A0A9Q1H437"/>
<accession>A0A9Q1H437</accession>
<evidence type="ECO:0000313" key="2">
    <source>
        <dbReference type="EMBL" id="KAJ8031755.1"/>
    </source>
</evidence>
<feature type="region of interest" description="Disordered" evidence="1">
    <location>
        <begin position="101"/>
        <end position="121"/>
    </location>
</feature>
<dbReference type="Proteomes" id="UP001152320">
    <property type="component" value="Chromosome 12"/>
</dbReference>
<evidence type="ECO:0000256" key="1">
    <source>
        <dbReference type="SAM" id="MobiDB-lite"/>
    </source>
</evidence>
<name>A0A9Q1H437_HOLLE</name>
<reference evidence="2" key="1">
    <citation type="submission" date="2021-10" db="EMBL/GenBank/DDBJ databases">
        <title>Tropical sea cucumber genome reveals ecological adaptation and Cuvierian tubules defense mechanism.</title>
        <authorList>
            <person name="Chen T."/>
        </authorList>
    </citation>
    <scope>NUCLEOTIDE SEQUENCE</scope>
    <source>
        <strain evidence="2">Nanhai2018</strain>
        <tissue evidence="2">Muscle</tissue>
    </source>
</reference>